<keyword evidence="2" id="KW-1133">Transmembrane helix</keyword>
<reference evidence="3 4" key="1">
    <citation type="journal article" date="2017" name="PLoS Biol.">
        <title>The sea cucumber genome provides insights into morphological evolution and visceral regeneration.</title>
        <authorList>
            <person name="Zhang X."/>
            <person name="Sun L."/>
            <person name="Yuan J."/>
            <person name="Sun Y."/>
            <person name="Gao Y."/>
            <person name="Zhang L."/>
            <person name="Li S."/>
            <person name="Dai H."/>
            <person name="Hamel J.F."/>
            <person name="Liu C."/>
            <person name="Yu Y."/>
            <person name="Liu S."/>
            <person name="Lin W."/>
            <person name="Guo K."/>
            <person name="Jin S."/>
            <person name="Xu P."/>
            <person name="Storey K.B."/>
            <person name="Huan P."/>
            <person name="Zhang T."/>
            <person name="Zhou Y."/>
            <person name="Zhang J."/>
            <person name="Lin C."/>
            <person name="Li X."/>
            <person name="Xing L."/>
            <person name="Huo D."/>
            <person name="Sun M."/>
            <person name="Wang L."/>
            <person name="Mercier A."/>
            <person name="Li F."/>
            <person name="Yang H."/>
            <person name="Xiang J."/>
        </authorList>
    </citation>
    <scope>NUCLEOTIDE SEQUENCE [LARGE SCALE GENOMIC DNA]</scope>
    <source>
        <strain evidence="3">Shaxun</strain>
        <tissue evidence="3">Muscle</tissue>
    </source>
</reference>
<sequence length="592" mass="66839">MSLLYSHSALAEQCDGRVCHAVEEFPEWCNCNSSVKVDLVQNGIVERIKKSSLLYFFSNEKEADTYRCTNASQICLCAEDLSGDKRKACKKCHYGEVDKMMCVRVDENNTIIVSDGLTDTDCVFSQVCRKRCNCDNTGNHDVTLQPPIARNTAGSNPSTQTMIGKPEGVDTNFIIAGIAIFILILILLIILVICCRKDKEFTKKKKEGPYEAVYSTIDDGTRQNGNVKIFPNQLYDAQVGVPPVPPSRPEAPFHHKSMPSLHTMNYISPGFQDTQYQPYLPHHQPIWKNRPTLHRYPSTDGITTGYMGYYSGNNEQLPMNGTYMHLTTTQAHPYQLLPNRGAAELTPEDVEKFRELTASGRPGYRKQVGKEDRLVAEDYTSLNRDPRSLPADGSPREYPAPRQHATYGFERRSKTRANNVKPVPAKRGQYRSKNEMVIEENRANEQMASSDSENEGYQGLSSDSCPYYFKMGSTLSGDREQVTTLKNDNQELVTENTTTRPAKKPNSRRKPKARSRRQRRRPTTEVTCAMIGNPLVSSHDEDDTPSASEYTDDDIEDGLNRMEERNDVIKQQEKVVADFEDSDYHSPESNST</sequence>
<name>A0A2G8LCC6_STIJA</name>
<feature type="compositionally biased region" description="Acidic residues" evidence="1">
    <location>
        <begin position="540"/>
        <end position="557"/>
    </location>
</feature>
<accession>A0A2G8LCC6</accession>
<evidence type="ECO:0000313" key="3">
    <source>
        <dbReference type="EMBL" id="PIK57903.1"/>
    </source>
</evidence>
<dbReference type="AlphaFoldDB" id="A0A2G8LCC6"/>
<feature type="region of interest" description="Disordered" evidence="1">
    <location>
        <begin position="484"/>
        <end position="592"/>
    </location>
</feature>
<gene>
    <name evidence="3" type="ORF">BSL78_05184</name>
</gene>
<feature type="region of interest" description="Disordered" evidence="1">
    <location>
        <begin position="361"/>
        <end position="435"/>
    </location>
</feature>
<feature type="compositionally biased region" description="Basic and acidic residues" evidence="1">
    <location>
        <begin position="558"/>
        <end position="586"/>
    </location>
</feature>
<keyword evidence="2" id="KW-0472">Membrane</keyword>
<feature type="compositionally biased region" description="Basic residues" evidence="1">
    <location>
        <begin position="501"/>
        <end position="521"/>
    </location>
</feature>
<evidence type="ECO:0000256" key="1">
    <source>
        <dbReference type="SAM" id="MobiDB-lite"/>
    </source>
</evidence>
<dbReference type="OrthoDB" id="10539915at2759"/>
<evidence type="ECO:0000256" key="2">
    <source>
        <dbReference type="SAM" id="Phobius"/>
    </source>
</evidence>
<keyword evidence="2" id="KW-0812">Transmembrane</keyword>
<organism evidence="3 4">
    <name type="scientific">Stichopus japonicus</name>
    <name type="common">Sea cucumber</name>
    <dbReference type="NCBI Taxonomy" id="307972"/>
    <lineage>
        <taxon>Eukaryota</taxon>
        <taxon>Metazoa</taxon>
        <taxon>Echinodermata</taxon>
        <taxon>Eleutherozoa</taxon>
        <taxon>Echinozoa</taxon>
        <taxon>Holothuroidea</taxon>
        <taxon>Aspidochirotacea</taxon>
        <taxon>Aspidochirotida</taxon>
        <taxon>Stichopodidae</taxon>
        <taxon>Apostichopus</taxon>
    </lineage>
</organism>
<protein>
    <submittedName>
        <fullName evidence="3">Uncharacterized protein</fullName>
    </submittedName>
</protein>
<feature type="transmembrane region" description="Helical" evidence="2">
    <location>
        <begin position="173"/>
        <end position="195"/>
    </location>
</feature>
<proteinExistence type="predicted"/>
<feature type="compositionally biased region" description="Polar residues" evidence="1">
    <location>
        <begin position="484"/>
        <end position="499"/>
    </location>
</feature>
<evidence type="ECO:0000313" key="4">
    <source>
        <dbReference type="Proteomes" id="UP000230750"/>
    </source>
</evidence>
<dbReference type="EMBL" id="MRZV01000129">
    <property type="protein sequence ID" value="PIK57903.1"/>
    <property type="molecule type" value="Genomic_DNA"/>
</dbReference>
<comment type="caution">
    <text evidence="3">The sequence shown here is derived from an EMBL/GenBank/DDBJ whole genome shotgun (WGS) entry which is preliminary data.</text>
</comment>
<keyword evidence="4" id="KW-1185">Reference proteome</keyword>
<dbReference type="Proteomes" id="UP000230750">
    <property type="component" value="Unassembled WGS sequence"/>
</dbReference>